<organism evidence="2 3">
    <name type="scientific">Lentzea tibetensis</name>
    <dbReference type="NCBI Taxonomy" id="2591470"/>
    <lineage>
        <taxon>Bacteria</taxon>
        <taxon>Bacillati</taxon>
        <taxon>Actinomycetota</taxon>
        <taxon>Actinomycetes</taxon>
        <taxon>Pseudonocardiales</taxon>
        <taxon>Pseudonocardiaceae</taxon>
        <taxon>Lentzea</taxon>
    </lineage>
</organism>
<dbReference type="RefSeq" id="WP_146353802.1">
    <property type="nucleotide sequence ID" value="NZ_VOBR01000013.1"/>
</dbReference>
<sequence>MGSLVRAQTRSRFAIIKAVAALALVALAYVALGPVAAAVAALPIVAFVIRRAMLGRRVKS</sequence>
<gene>
    <name evidence="2" type="ORF">FKR81_20910</name>
</gene>
<feature type="transmembrane region" description="Helical" evidence="1">
    <location>
        <begin position="35"/>
        <end position="53"/>
    </location>
</feature>
<evidence type="ECO:0000256" key="1">
    <source>
        <dbReference type="SAM" id="Phobius"/>
    </source>
</evidence>
<comment type="caution">
    <text evidence="2">The sequence shown here is derived from an EMBL/GenBank/DDBJ whole genome shotgun (WGS) entry which is preliminary data.</text>
</comment>
<keyword evidence="1" id="KW-0472">Membrane</keyword>
<accession>A0A563ER90</accession>
<keyword evidence="3" id="KW-1185">Reference proteome</keyword>
<proteinExistence type="predicted"/>
<dbReference type="EMBL" id="VOBR01000013">
    <property type="protein sequence ID" value="TWP50179.1"/>
    <property type="molecule type" value="Genomic_DNA"/>
</dbReference>
<reference evidence="2 3" key="1">
    <citation type="submission" date="2019-07" db="EMBL/GenBank/DDBJ databases">
        <title>Lentzea xizangensis sp. nov., isolated from Qinghai-Tibetan Plateau Soils.</title>
        <authorList>
            <person name="Huang J."/>
        </authorList>
    </citation>
    <scope>NUCLEOTIDE SEQUENCE [LARGE SCALE GENOMIC DNA]</scope>
    <source>
        <strain evidence="2 3">FXJ1.1311</strain>
    </source>
</reference>
<feature type="transmembrane region" description="Helical" evidence="1">
    <location>
        <begin position="12"/>
        <end position="29"/>
    </location>
</feature>
<name>A0A563ER90_9PSEU</name>
<evidence type="ECO:0000313" key="2">
    <source>
        <dbReference type="EMBL" id="TWP50179.1"/>
    </source>
</evidence>
<dbReference type="Proteomes" id="UP000316639">
    <property type="component" value="Unassembled WGS sequence"/>
</dbReference>
<protein>
    <submittedName>
        <fullName evidence="2">Uncharacterized protein</fullName>
    </submittedName>
</protein>
<keyword evidence="1" id="KW-0812">Transmembrane</keyword>
<dbReference type="AlphaFoldDB" id="A0A563ER90"/>
<keyword evidence="1" id="KW-1133">Transmembrane helix</keyword>
<evidence type="ECO:0000313" key="3">
    <source>
        <dbReference type="Proteomes" id="UP000316639"/>
    </source>
</evidence>